<organism evidence="2 3">
    <name type="scientific">Photobacterium sanctipauli</name>
    <dbReference type="NCBI Taxonomy" id="1342794"/>
    <lineage>
        <taxon>Bacteria</taxon>
        <taxon>Pseudomonadati</taxon>
        <taxon>Pseudomonadota</taxon>
        <taxon>Gammaproteobacteria</taxon>
        <taxon>Vibrionales</taxon>
        <taxon>Vibrionaceae</taxon>
        <taxon>Photobacterium</taxon>
    </lineage>
</organism>
<dbReference type="EMBL" id="PYMA01000005">
    <property type="protein sequence ID" value="PSW19829.1"/>
    <property type="molecule type" value="Genomic_DNA"/>
</dbReference>
<dbReference type="AlphaFoldDB" id="A0A2T3NUB6"/>
<evidence type="ECO:0000313" key="3">
    <source>
        <dbReference type="Proteomes" id="UP000241771"/>
    </source>
</evidence>
<protein>
    <submittedName>
        <fullName evidence="2">Uncharacterized protein</fullName>
    </submittedName>
</protein>
<proteinExistence type="predicted"/>
<keyword evidence="1" id="KW-1133">Transmembrane helix</keyword>
<keyword evidence="1" id="KW-0472">Membrane</keyword>
<dbReference type="Proteomes" id="UP000241771">
    <property type="component" value="Unassembled WGS sequence"/>
</dbReference>
<comment type="caution">
    <text evidence="2">The sequence shown here is derived from an EMBL/GenBank/DDBJ whole genome shotgun (WGS) entry which is preliminary data.</text>
</comment>
<feature type="transmembrane region" description="Helical" evidence="1">
    <location>
        <begin position="57"/>
        <end position="84"/>
    </location>
</feature>
<gene>
    <name evidence="2" type="ORF">C9I98_10215</name>
</gene>
<reference evidence="2 3" key="1">
    <citation type="submission" date="2018-01" db="EMBL/GenBank/DDBJ databases">
        <title>Whole genome sequencing of Histamine producing bacteria.</title>
        <authorList>
            <person name="Butler K."/>
        </authorList>
    </citation>
    <scope>NUCLEOTIDE SEQUENCE [LARGE SCALE GENOMIC DNA]</scope>
    <source>
        <strain evidence="2 3">DSM 100436</strain>
    </source>
</reference>
<evidence type="ECO:0000256" key="1">
    <source>
        <dbReference type="SAM" id="Phobius"/>
    </source>
</evidence>
<keyword evidence="1" id="KW-0812">Transmembrane</keyword>
<accession>A0A2T3NUB6</accession>
<evidence type="ECO:0000313" key="2">
    <source>
        <dbReference type="EMBL" id="PSW19829.1"/>
    </source>
</evidence>
<keyword evidence="3" id="KW-1185">Reference proteome</keyword>
<name>A0A2T3NUB6_9GAMM</name>
<sequence length="172" mass="19869">MLAFTFFSLFGVALALYFRHTVYEPKTYKYQLTAFGVRYTEEENIPEFMYKAVRVSAYFGIVLCLVAGLIAGPLIFIGGGAFALMAFKMTGFEKAIAHESFFWHHTYDIRIHRKSGTVNIWPRNPEGLELNCFSYYGRRTWSNPQDIDEIIAQIRALGIKVNVIEFERLRDV</sequence>